<dbReference type="InterPro" id="IPR036412">
    <property type="entry name" value="HAD-like_sf"/>
</dbReference>
<keyword evidence="1" id="KW-0378">Hydrolase</keyword>
<dbReference type="Pfam" id="PF13419">
    <property type="entry name" value="HAD_2"/>
    <property type="match status" value="1"/>
</dbReference>
<dbReference type="InterPro" id="IPR050155">
    <property type="entry name" value="HAD-like_hydrolase_sf"/>
</dbReference>
<dbReference type="InterPro" id="IPR041492">
    <property type="entry name" value="HAD_2"/>
</dbReference>
<dbReference type="AlphaFoldDB" id="A0A917U2R3"/>
<keyword evidence="2" id="KW-1185">Reference proteome</keyword>
<dbReference type="Gene3D" id="3.40.50.1000">
    <property type="entry name" value="HAD superfamily/HAD-like"/>
    <property type="match status" value="1"/>
</dbReference>
<gene>
    <name evidence="1" type="ORF">GCM10007977_061040</name>
</gene>
<protein>
    <submittedName>
        <fullName evidence="1">Hydrolase</fullName>
    </submittedName>
</protein>
<evidence type="ECO:0000313" key="1">
    <source>
        <dbReference type="EMBL" id="GGM51023.1"/>
    </source>
</evidence>
<sequence length="228" mass="23537">MTSRLVDLVAAARVLMLDFDGPVCALFAGYPAPVMAEELCALAADRGATVTSDSPLQVLREVAALDNPALTQAVADAAGDAEVIAAATARPTAGVDAVLRAARGTGRRVAIVSNNAAEAVHAYLNRHALDEHVDLVVGRYDGMDPRQLKPDDHLVRLALRSLAVAPEAALFVGDSTTDIEAGHAAAVPTIGYANKPGKRERLSAAGADAVIDSMAELVDAMHASADRA</sequence>
<dbReference type="InterPro" id="IPR023214">
    <property type="entry name" value="HAD_sf"/>
</dbReference>
<dbReference type="RefSeq" id="WP_190253414.1">
    <property type="nucleotide sequence ID" value="NZ_BMPI01000033.1"/>
</dbReference>
<dbReference type="PANTHER" id="PTHR43434:SF1">
    <property type="entry name" value="PHOSPHOGLYCOLATE PHOSPHATASE"/>
    <property type="match status" value="1"/>
</dbReference>
<dbReference type="GO" id="GO:0006281">
    <property type="term" value="P:DNA repair"/>
    <property type="evidence" value="ECO:0007669"/>
    <property type="project" value="TreeGrafter"/>
</dbReference>
<proteinExistence type="predicted"/>
<dbReference type="EMBL" id="BMPI01000033">
    <property type="protein sequence ID" value="GGM51023.1"/>
    <property type="molecule type" value="Genomic_DNA"/>
</dbReference>
<organism evidence="1 2">
    <name type="scientific">Dactylosporangium sucinum</name>
    <dbReference type="NCBI Taxonomy" id="1424081"/>
    <lineage>
        <taxon>Bacteria</taxon>
        <taxon>Bacillati</taxon>
        <taxon>Actinomycetota</taxon>
        <taxon>Actinomycetes</taxon>
        <taxon>Micromonosporales</taxon>
        <taxon>Micromonosporaceae</taxon>
        <taxon>Dactylosporangium</taxon>
    </lineage>
</organism>
<dbReference type="PANTHER" id="PTHR43434">
    <property type="entry name" value="PHOSPHOGLYCOLATE PHOSPHATASE"/>
    <property type="match status" value="1"/>
</dbReference>
<dbReference type="GO" id="GO:0005829">
    <property type="term" value="C:cytosol"/>
    <property type="evidence" value="ECO:0007669"/>
    <property type="project" value="TreeGrafter"/>
</dbReference>
<dbReference type="Proteomes" id="UP000642070">
    <property type="component" value="Unassembled WGS sequence"/>
</dbReference>
<reference evidence="1" key="2">
    <citation type="submission" date="2020-09" db="EMBL/GenBank/DDBJ databases">
        <authorList>
            <person name="Sun Q."/>
            <person name="Ohkuma M."/>
        </authorList>
    </citation>
    <scope>NUCLEOTIDE SEQUENCE</scope>
    <source>
        <strain evidence="1">JCM 19831</strain>
    </source>
</reference>
<accession>A0A917U2R3</accession>
<comment type="caution">
    <text evidence="1">The sequence shown here is derived from an EMBL/GenBank/DDBJ whole genome shotgun (WGS) entry which is preliminary data.</text>
</comment>
<dbReference type="SUPFAM" id="SSF56784">
    <property type="entry name" value="HAD-like"/>
    <property type="match status" value="1"/>
</dbReference>
<reference evidence="1" key="1">
    <citation type="journal article" date="2014" name="Int. J. Syst. Evol. Microbiol.">
        <title>Complete genome sequence of Corynebacterium casei LMG S-19264T (=DSM 44701T), isolated from a smear-ripened cheese.</title>
        <authorList>
            <consortium name="US DOE Joint Genome Institute (JGI-PGF)"/>
            <person name="Walter F."/>
            <person name="Albersmeier A."/>
            <person name="Kalinowski J."/>
            <person name="Ruckert C."/>
        </authorList>
    </citation>
    <scope>NUCLEOTIDE SEQUENCE</scope>
    <source>
        <strain evidence="1">JCM 19831</strain>
    </source>
</reference>
<dbReference type="GO" id="GO:0008967">
    <property type="term" value="F:phosphoglycolate phosphatase activity"/>
    <property type="evidence" value="ECO:0007669"/>
    <property type="project" value="TreeGrafter"/>
</dbReference>
<evidence type="ECO:0000313" key="2">
    <source>
        <dbReference type="Proteomes" id="UP000642070"/>
    </source>
</evidence>
<name>A0A917U2R3_9ACTN</name>